<protein>
    <submittedName>
        <fullName evidence="1">Uncharacterized protein</fullName>
    </submittedName>
</protein>
<organism evidence="1 2">
    <name type="scientific">Halalkalibacter nanhaiisediminis</name>
    <dbReference type="NCBI Taxonomy" id="688079"/>
    <lineage>
        <taxon>Bacteria</taxon>
        <taxon>Bacillati</taxon>
        <taxon>Bacillota</taxon>
        <taxon>Bacilli</taxon>
        <taxon>Bacillales</taxon>
        <taxon>Bacillaceae</taxon>
        <taxon>Halalkalibacter</taxon>
    </lineage>
</organism>
<keyword evidence="2" id="KW-1185">Reference proteome</keyword>
<evidence type="ECO:0000313" key="2">
    <source>
        <dbReference type="Proteomes" id="UP000315711"/>
    </source>
</evidence>
<comment type="caution">
    <text evidence="1">The sequence shown here is derived from an EMBL/GenBank/DDBJ whole genome shotgun (WGS) entry which is preliminary data.</text>
</comment>
<evidence type="ECO:0000313" key="1">
    <source>
        <dbReference type="EMBL" id="TWI58092.1"/>
    </source>
</evidence>
<accession>A0A562QMW4</accession>
<dbReference type="AlphaFoldDB" id="A0A562QMW4"/>
<reference evidence="1 2" key="1">
    <citation type="journal article" date="2015" name="Stand. Genomic Sci.">
        <title>Genomic Encyclopedia of Bacterial and Archaeal Type Strains, Phase III: the genomes of soil and plant-associated and newly described type strains.</title>
        <authorList>
            <person name="Whitman W.B."/>
            <person name="Woyke T."/>
            <person name="Klenk H.P."/>
            <person name="Zhou Y."/>
            <person name="Lilburn T.G."/>
            <person name="Beck B.J."/>
            <person name="De Vos P."/>
            <person name="Vandamme P."/>
            <person name="Eisen J.A."/>
            <person name="Garrity G."/>
            <person name="Hugenholtz P."/>
            <person name="Kyrpides N.C."/>
        </authorList>
    </citation>
    <scope>NUCLEOTIDE SEQUENCE [LARGE SCALE GENOMIC DNA]</scope>
    <source>
        <strain evidence="1 2">CGMCC 1.10116</strain>
    </source>
</reference>
<gene>
    <name evidence="1" type="ORF">IQ10_01423</name>
</gene>
<sequence length="41" mass="4866">MSVCRYKSEYSLFAVSRDDAANAIWAVDQYTKAYKTRIEWE</sequence>
<dbReference type="Proteomes" id="UP000315711">
    <property type="component" value="Unassembled WGS sequence"/>
</dbReference>
<name>A0A562QMW4_9BACI</name>
<proteinExistence type="predicted"/>
<dbReference type="EMBL" id="VLKZ01000003">
    <property type="protein sequence ID" value="TWI58092.1"/>
    <property type="molecule type" value="Genomic_DNA"/>
</dbReference>